<reference evidence="14 15" key="1">
    <citation type="journal article" date="2014" name="Proc. Natl. Acad. Sci. U.S.A.">
        <title>Trajectory and genomic determinants of fungal-pathogen speciation and host adaptation.</title>
        <authorList>
            <person name="Hu X."/>
            <person name="Xiao G."/>
            <person name="Zheng P."/>
            <person name="Shang Y."/>
            <person name="Su Y."/>
            <person name="Zhang X."/>
            <person name="Liu X."/>
            <person name="Zhan S."/>
            <person name="St Leger R.J."/>
            <person name="Wang C."/>
        </authorList>
    </citation>
    <scope>NUCLEOTIDE SEQUENCE [LARGE SCALE GENOMIC DNA]</scope>
    <source>
        <strain evidence="14 15">ARSEF 1941</strain>
    </source>
</reference>
<evidence type="ECO:0000256" key="10">
    <source>
        <dbReference type="ARBA" id="ARBA00023212"/>
    </source>
</evidence>
<dbReference type="InterPro" id="IPR008603">
    <property type="entry name" value="DCTN4"/>
</dbReference>
<dbReference type="EMBL" id="AZHE01000004">
    <property type="protein sequence ID" value="KHN99743.1"/>
    <property type="molecule type" value="Genomic_DNA"/>
</dbReference>
<evidence type="ECO:0000256" key="9">
    <source>
        <dbReference type="ARBA" id="ARBA00023054"/>
    </source>
</evidence>
<proteinExistence type="inferred from homology"/>
<dbReference type="RefSeq" id="XP_040680809.1">
    <property type="nucleotide sequence ID" value="XM_040821395.1"/>
</dbReference>
<keyword evidence="8" id="KW-0007">Acetylation</keyword>
<dbReference type="OrthoDB" id="283815at2759"/>
<dbReference type="PANTHER" id="PTHR13034:SF2">
    <property type="entry name" value="DYNACTIN SUBUNIT 4"/>
    <property type="match status" value="1"/>
</dbReference>
<keyword evidence="4" id="KW-0963">Cytoplasm</keyword>
<protein>
    <recommendedName>
        <fullName evidence="12">Dynactin subunit 4</fullName>
    </recommendedName>
</protein>
<evidence type="ECO:0000256" key="8">
    <source>
        <dbReference type="ARBA" id="ARBA00022990"/>
    </source>
</evidence>
<evidence type="ECO:0000256" key="2">
    <source>
        <dbReference type="ARBA" id="ARBA00004529"/>
    </source>
</evidence>
<keyword evidence="9" id="KW-0175">Coiled coil</keyword>
<dbReference type="GO" id="GO:0005869">
    <property type="term" value="C:dynactin complex"/>
    <property type="evidence" value="ECO:0007669"/>
    <property type="project" value="InterPro"/>
</dbReference>
<keyword evidence="10" id="KW-0206">Cytoskeleton</keyword>
<accession>A0A0B2X0F5</accession>
<keyword evidence="6" id="KW-0597">Phosphoprotein</keyword>
<evidence type="ECO:0000313" key="14">
    <source>
        <dbReference type="EMBL" id="KHN99743.1"/>
    </source>
</evidence>
<dbReference type="STRING" id="1081103.A0A0B2X0F5"/>
<comment type="subcellular location">
    <subcellularLocation>
        <location evidence="1">Cytoplasm</location>
        <location evidence="1">Cytoskeleton</location>
        <location evidence="1">Microtubule organizing center</location>
        <location evidence="1">Centrosome</location>
    </subcellularLocation>
    <subcellularLocation>
        <location evidence="2">Cytoplasm</location>
        <location evidence="2">Cytoskeleton</location>
        <location evidence="2">Stress fiber</location>
    </subcellularLocation>
    <subcellularLocation>
        <location evidence="3">Cytoplasm</location>
        <location evidence="3">Myofibril</location>
    </subcellularLocation>
</comment>
<dbReference type="GO" id="GO:0001725">
    <property type="term" value="C:stress fiber"/>
    <property type="evidence" value="ECO:0007669"/>
    <property type="project" value="UniProtKB-SubCell"/>
</dbReference>
<organism evidence="14 15">
    <name type="scientific">Metarhizium album (strain ARSEF 1941)</name>
    <dbReference type="NCBI Taxonomy" id="1081103"/>
    <lineage>
        <taxon>Eukaryota</taxon>
        <taxon>Fungi</taxon>
        <taxon>Dikarya</taxon>
        <taxon>Ascomycota</taxon>
        <taxon>Pezizomycotina</taxon>
        <taxon>Sordariomycetes</taxon>
        <taxon>Hypocreomycetidae</taxon>
        <taxon>Hypocreales</taxon>
        <taxon>Clavicipitaceae</taxon>
        <taxon>Metarhizium</taxon>
    </lineage>
</organism>
<dbReference type="GeneID" id="63737051"/>
<dbReference type="AlphaFoldDB" id="A0A0B2X0F5"/>
<keyword evidence="7" id="KW-0832">Ubl conjugation</keyword>
<evidence type="ECO:0000313" key="15">
    <source>
        <dbReference type="Proteomes" id="UP000030816"/>
    </source>
</evidence>
<keyword evidence="5" id="KW-1017">Isopeptide bond</keyword>
<evidence type="ECO:0000256" key="11">
    <source>
        <dbReference type="ARBA" id="ARBA00034776"/>
    </source>
</evidence>
<evidence type="ECO:0000256" key="6">
    <source>
        <dbReference type="ARBA" id="ARBA00022553"/>
    </source>
</evidence>
<evidence type="ECO:0000256" key="5">
    <source>
        <dbReference type="ARBA" id="ARBA00022499"/>
    </source>
</evidence>
<dbReference type="Pfam" id="PF05502">
    <property type="entry name" value="Dynactin_p62"/>
    <property type="match status" value="1"/>
</dbReference>
<dbReference type="Proteomes" id="UP000030816">
    <property type="component" value="Unassembled WGS sequence"/>
</dbReference>
<name>A0A0B2X0F5_METAS</name>
<gene>
    <name evidence="14" type="ORF">MAM_02596</name>
</gene>
<evidence type="ECO:0000256" key="1">
    <source>
        <dbReference type="ARBA" id="ARBA00004300"/>
    </source>
</evidence>
<evidence type="ECO:0000256" key="7">
    <source>
        <dbReference type="ARBA" id="ARBA00022843"/>
    </source>
</evidence>
<keyword evidence="15" id="KW-1185">Reference proteome</keyword>
<sequence>MQPASDASNLLPPEGQPASTSGPYALFCQYCNWSSTDIGIQFDRPSGIHSQLGKLNNGGTPKITIRDVKERRKENPDEAPLPDHQVDRDLQFAALRAFYQDQLANANPSLNNMPLQGGVGFSSPAALSRIMSLYTGRSHPGRMQQGPAEIMREAQSSEEGFKLPQLDESGLIEKLTRGGWQATTSSEQRAHHVLAGRFQDELRPIPYLLRTKRSKRCPVCRHIISKPENKVTSTRFKIRLVAKSYIPTITIRPMHPTAAPVPVTSRPATNDEAPLRPLRPHQYILTFKNPLFESIKVTLATPNTTPGRFASKVTVLCPEFEVDANTDMWDDALKDEGKDGGRKRDDGAAQGEVAKIWERGRNWVSIILEVVPASLRPEHQFLLGRDKDDVDHGPLKEDEDVLEIPMFIRIEWEADPQHDVVPALGKDKEAKEKRELAYWCVLGVGRISHE</sequence>
<comment type="caution">
    <text evidence="14">The sequence shown here is derived from an EMBL/GenBank/DDBJ whole genome shotgun (WGS) entry which is preliminary data.</text>
</comment>
<evidence type="ECO:0000256" key="12">
    <source>
        <dbReference type="ARBA" id="ARBA00034864"/>
    </source>
</evidence>
<dbReference type="PANTHER" id="PTHR13034">
    <property type="entry name" value="DYNACTIN P62 SUBUNIT"/>
    <property type="match status" value="1"/>
</dbReference>
<evidence type="ECO:0000256" key="4">
    <source>
        <dbReference type="ARBA" id="ARBA00022490"/>
    </source>
</evidence>
<dbReference type="HOGENOM" id="CLU_034750_0_0_1"/>
<comment type="subunit">
    <text evidence="13">Subunit of dynactin, a multiprotein complex part of a tripartite complex with dynein and a adapter, such as BICDL1, BICD2 or HOOK3. The dynactin complex is built around ACTR1A/ACTB filament and consists of an actin-related filament composed of a shoulder domain, a pointed end and a barbed end. Its length is defined by its flexible shoulder domain. The soulder is composed of 2 DCTN1 subunits, 4 DCTN2 and 2 DCTN3. The 4 DCNT2 (via N-terminus) bind the ACTR1A filament and act as molecular rulers to determine the length. The pointed end is important for binding dynein-dynactin cargo adapters. Consists of 4 subunits: ACTR10, DCNT4, DCTN5 and DCTN6. The barbed end is composed of a CAPZA1:CAPZB heterodimers, which binds ACTR1A/ACTB filament and dynactin and stabilizes dynactin. Interacts with ATP7B, but not ATP7A, in a copper-dependent manner. Interacts with ANK2; this interaction is required for localization at costameres. Interacts with N4BP2L1.</text>
</comment>
<evidence type="ECO:0000256" key="3">
    <source>
        <dbReference type="ARBA" id="ARBA00004657"/>
    </source>
</evidence>
<evidence type="ECO:0000256" key="13">
    <source>
        <dbReference type="ARBA" id="ARBA00093507"/>
    </source>
</evidence>
<comment type="similarity">
    <text evidence="11">Belongs to the dynactin subunit 4 family.</text>
</comment>